<protein>
    <submittedName>
        <fullName evidence="2">MaoC family dehydratase N-terminal domain-containing protein</fullName>
    </submittedName>
</protein>
<dbReference type="SUPFAM" id="SSF54637">
    <property type="entry name" value="Thioesterase/thiol ester dehydrase-isomerase"/>
    <property type="match status" value="1"/>
</dbReference>
<feature type="domain" description="FAS1-like dehydratase" evidence="1">
    <location>
        <begin position="13"/>
        <end position="129"/>
    </location>
</feature>
<evidence type="ECO:0000313" key="3">
    <source>
        <dbReference type="Proteomes" id="UP000612893"/>
    </source>
</evidence>
<comment type="caution">
    <text evidence="2">The sequence shown here is derived from an EMBL/GenBank/DDBJ whole genome shotgun (WGS) entry which is preliminary data.</text>
</comment>
<accession>A0A934K9M2</accession>
<dbReference type="AlphaFoldDB" id="A0A934K9M2"/>
<evidence type="ECO:0000259" key="1">
    <source>
        <dbReference type="Pfam" id="PF13452"/>
    </source>
</evidence>
<dbReference type="Proteomes" id="UP000612893">
    <property type="component" value="Unassembled WGS sequence"/>
</dbReference>
<sequence>MDSADLVAQVKARIGWQSEASKGLVEEGRVRRFCEAIGDDNPRWRDEAPPTFVVALASDTPQIPEALAYGKGWLNGGDRFEYLEPIRIGDEIQSRTVLVDAYEKRGSSGNLLFLVFETEFQNQDGRTAVRVRGTRIRR</sequence>
<dbReference type="EMBL" id="JAEKNR010000242">
    <property type="protein sequence ID" value="MBJ7601379.1"/>
    <property type="molecule type" value="Genomic_DNA"/>
</dbReference>
<name>A0A934K9M2_9BACT</name>
<reference evidence="2" key="1">
    <citation type="submission" date="2020-10" db="EMBL/GenBank/DDBJ databases">
        <title>Ca. Dormibacterota MAGs.</title>
        <authorList>
            <person name="Montgomery K."/>
        </authorList>
    </citation>
    <scope>NUCLEOTIDE SEQUENCE [LARGE SCALE GENOMIC DNA]</scope>
    <source>
        <strain evidence="2">SC8812_S17_10</strain>
    </source>
</reference>
<dbReference type="InterPro" id="IPR029069">
    <property type="entry name" value="HotDog_dom_sf"/>
</dbReference>
<dbReference type="CDD" id="cd03441">
    <property type="entry name" value="R_hydratase_like"/>
    <property type="match status" value="1"/>
</dbReference>
<proteinExistence type="predicted"/>
<dbReference type="Pfam" id="PF13452">
    <property type="entry name" value="FAS1_DH_region"/>
    <property type="match status" value="1"/>
</dbReference>
<keyword evidence="3" id="KW-1185">Reference proteome</keyword>
<evidence type="ECO:0000313" key="2">
    <source>
        <dbReference type="EMBL" id="MBJ7601379.1"/>
    </source>
</evidence>
<dbReference type="Gene3D" id="3.10.129.10">
    <property type="entry name" value="Hotdog Thioesterase"/>
    <property type="match status" value="1"/>
</dbReference>
<dbReference type="InterPro" id="IPR039569">
    <property type="entry name" value="FAS1-like_DH_region"/>
</dbReference>
<gene>
    <name evidence="2" type="ORF">JF922_25315</name>
</gene>
<dbReference type="RefSeq" id="WP_338205592.1">
    <property type="nucleotide sequence ID" value="NZ_JAEKNR010000242.1"/>
</dbReference>
<organism evidence="2 3">
    <name type="scientific">Candidatus Nephthysia bennettiae</name>
    <dbReference type="NCBI Taxonomy" id="3127016"/>
    <lineage>
        <taxon>Bacteria</taxon>
        <taxon>Bacillati</taxon>
        <taxon>Candidatus Dormiibacterota</taxon>
        <taxon>Candidatus Dormibacteria</taxon>
        <taxon>Candidatus Dormibacterales</taxon>
        <taxon>Candidatus Dormibacteraceae</taxon>
        <taxon>Candidatus Nephthysia</taxon>
    </lineage>
</organism>